<proteinExistence type="predicted"/>
<dbReference type="EMBL" id="SNYI01000001">
    <property type="protein sequence ID" value="TDQ33137.1"/>
    <property type="molecule type" value="Genomic_DNA"/>
</dbReference>
<evidence type="ECO:0000313" key="2">
    <source>
        <dbReference type="EMBL" id="TDQ33137.1"/>
    </source>
</evidence>
<organism evidence="2 3">
    <name type="scientific">Zeaxanthinibacter enoshimensis</name>
    <dbReference type="NCBI Taxonomy" id="392009"/>
    <lineage>
        <taxon>Bacteria</taxon>
        <taxon>Pseudomonadati</taxon>
        <taxon>Bacteroidota</taxon>
        <taxon>Flavobacteriia</taxon>
        <taxon>Flavobacteriales</taxon>
        <taxon>Flavobacteriaceae</taxon>
        <taxon>Zeaxanthinibacter</taxon>
    </lineage>
</organism>
<dbReference type="SUPFAM" id="SSF101874">
    <property type="entry name" value="YceI-like"/>
    <property type="match status" value="1"/>
</dbReference>
<reference evidence="2 3" key="1">
    <citation type="submission" date="2019-03" db="EMBL/GenBank/DDBJ databases">
        <title>Genomic Encyclopedia of Archaeal and Bacterial Type Strains, Phase II (KMG-II): from individual species to whole genera.</title>
        <authorList>
            <person name="Goeker M."/>
        </authorList>
    </citation>
    <scope>NUCLEOTIDE SEQUENCE [LARGE SCALE GENOMIC DNA]</scope>
    <source>
        <strain evidence="2 3">DSM 18435</strain>
    </source>
</reference>
<dbReference type="AlphaFoldDB" id="A0A4R6TS29"/>
<dbReference type="Gene3D" id="2.40.128.110">
    <property type="entry name" value="Lipid/polyisoprenoid-binding, YceI-like"/>
    <property type="match status" value="1"/>
</dbReference>
<evidence type="ECO:0000259" key="1">
    <source>
        <dbReference type="SMART" id="SM00867"/>
    </source>
</evidence>
<protein>
    <submittedName>
        <fullName evidence="2">Polyisoprenoid-binding protein YceI</fullName>
    </submittedName>
</protein>
<comment type="caution">
    <text evidence="2">The sequence shown here is derived from an EMBL/GenBank/DDBJ whole genome shotgun (WGS) entry which is preliminary data.</text>
</comment>
<dbReference type="Proteomes" id="UP000295468">
    <property type="component" value="Unassembled WGS sequence"/>
</dbReference>
<dbReference type="PROSITE" id="PS51257">
    <property type="entry name" value="PROKAR_LIPOPROTEIN"/>
    <property type="match status" value="1"/>
</dbReference>
<dbReference type="InterPro" id="IPR036761">
    <property type="entry name" value="TTHA0802/YceI-like_sf"/>
</dbReference>
<dbReference type="PANTHER" id="PTHR34406:SF1">
    <property type="entry name" value="PROTEIN YCEI"/>
    <property type="match status" value="1"/>
</dbReference>
<keyword evidence="3" id="KW-1185">Reference proteome</keyword>
<dbReference type="RefSeq" id="WP_133643146.1">
    <property type="nucleotide sequence ID" value="NZ_SNYI01000001.1"/>
</dbReference>
<evidence type="ECO:0000313" key="3">
    <source>
        <dbReference type="Proteomes" id="UP000295468"/>
    </source>
</evidence>
<dbReference type="Pfam" id="PF04264">
    <property type="entry name" value="YceI"/>
    <property type="match status" value="1"/>
</dbReference>
<dbReference type="OrthoDB" id="951410at2"/>
<dbReference type="InterPro" id="IPR007372">
    <property type="entry name" value="Lipid/polyisoprenoid-bd_YceI"/>
</dbReference>
<name>A0A4R6TS29_9FLAO</name>
<dbReference type="PANTHER" id="PTHR34406">
    <property type="entry name" value="PROTEIN YCEI"/>
    <property type="match status" value="1"/>
</dbReference>
<accession>A0A4R6TS29</accession>
<dbReference type="SMART" id="SM00867">
    <property type="entry name" value="YceI"/>
    <property type="match status" value="1"/>
</dbReference>
<gene>
    <name evidence="2" type="ORF">CLV82_0975</name>
</gene>
<sequence>MNKLFIFVMATVLLFACKEGHGTPITHIYVSEQGLRIPGTANDTLLADPESSVIAWKGTKMFGLKSHSGIIQLQQGYLVVKDNRPVSGTFTVDMETIEVTDIPDTDPIPKRGLENHLKDPDFFDVVRFFRAHLEISSVQPSTGGHLSFSGLLTMRGITHPVEFHGLYADGQLKALLQFDRFRWDIAYQGSWANRSLIDREVELSVTLVFRPEGAL</sequence>
<feature type="domain" description="Lipid/polyisoprenoid-binding YceI-like" evidence="1">
    <location>
        <begin position="44"/>
        <end position="210"/>
    </location>
</feature>